<feature type="transmembrane region" description="Helical" evidence="6">
    <location>
        <begin position="447"/>
        <end position="468"/>
    </location>
</feature>
<gene>
    <name evidence="7" type="ORF">PENTCL1PPCAC_12274</name>
</gene>
<keyword evidence="2 6" id="KW-0812">Transmembrane</keyword>
<dbReference type="InterPro" id="IPR036259">
    <property type="entry name" value="MFS_trans_sf"/>
</dbReference>
<dbReference type="EMBL" id="BTSX01000003">
    <property type="protein sequence ID" value="GMS90099.1"/>
    <property type="molecule type" value="Genomic_DNA"/>
</dbReference>
<evidence type="ECO:0000256" key="5">
    <source>
        <dbReference type="SAM" id="MobiDB-lite"/>
    </source>
</evidence>
<sequence length="572" mass="65876">MEETARCEGTSFVEKTAIGDGLQSDSDRKALREKYTLDSTLTRYACWNKMSMDLFVYGTLILVSQLYISVFNVLHTTAHFKTRQQMSVQTPLCWCDNSYTMANIQHYLDEIRPKTEEYCPRQIFKIAFLTCGLTSVMWERWLGRRCALLVALSISALSILIIHLTDHRHFVIRHIAWTMEYMTSGAVMLISYTSFVELLPKKWRVIGAGVTQLAMTFSDWIGLFSIHLIPNKDYHLIIFAYRIYALFFAMCFAKESISHLIVQGRYTDVDNTLYEEEVELRRKNREKLGKSEESEGLESVTNPSTESDIPPELKQARLITDDLAYRDDDDYTPLEFICKLPRSKVFYLLCAAFAVSAMSGLMDRMTVIYLGQVYIEGEILVALKVRLIEASPFCTTIHTRWHRCRTMILLLAIAVLTMSIRLLTLRLESNTCSIRKRLPADQQVLGLVYIFVFHLTVEMLKALSLLYVAELTPSILRMGAITLVSFVNSLSRELTHVWTSEDKYKSILMCIGVTIVLLMMLRRKVTDSPEIFCIYLNDLVPKARIEEDDEEEEDNCVYDETRLDVGAEDLEK</sequence>
<evidence type="ECO:0000256" key="6">
    <source>
        <dbReference type="SAM" id="Phobius"/>
    </source>
</evidence>
<evidence type="ECO:0000313" key="8">
    <source>
        <dbReference type="Proteomes" id="UP001432027"/>
    </source>
</evidence>
<dbReference type="AlphaFoldDB" id="A0AAV5TBM6"/>
<feature type="transmembrane region" description="Helical" evidence="6">
    <location>
        <begin position="408"/>
        <end position="427"/>
    </location>
</feature>
<keyword evidence="4 6" id="KW-0472">Membrane</keyword>
<dbReference type="Gene3D" id="1.20.1250.20">
    <property type="entry name" value="MFS general substrate transporter like domains"/>
    <property type="match status" value="1"/>
</dbReference>
<comment type="caution">
    <text evidence="7">The sequence shown here is derived from an EMBL/GenBank/DDBJ whole genome shotgun (WGS) entry which is preliminary data.</text>
</comment>
<feature type="transmembrane region" description="Helical" evidence="6">
    <location>
        <begin position="54"/>
        <end position="74"/>
    </location>
</feature>
<dbReference type="SUPFAM" id="SSF103473">
    <property type="entry name" value="MFS general substrate transporter"/>
    <property type="match status" value="1"/>
</dbReference>
<evidence type="ECO:0000256" key="1">
    <source>
        <dbReference type="ARBA" id="ARBA00004141"/>
    </source>
</evidence>
<protein>
    <recommendedName>
        <fullName evidence="9">Membrane transporter</fullName>
    </recommendedName>
</protein>
<name>A0AAV5TBM6_9BILA</name>
<feature type="region of interest" description="Disordered" evidence="5">
    <location>
        <begin position="285"/>
        <end position="308"/>
    </location>
</feature>
<proteinExistence type="predicted"/>
<keyword evidence="8" id="KW-1185">Reference proteome</keyword>
<evidence type="ECO:0000313" key="7">
    <source>
        <dbReference type="EMBL" id="GMS90099.1"/>
    </source>
</evidence>
<dbReference type="GO" id="GO:0016020">
    <property type="term" value="C:membrane"/>
    <property type="evidence" value="ECO:0007669"/>
    <property type="project" value="UniProtKB-SubCell"/>
</dbReference>
<feature type="transmembrane region" description="Helical" evidence="6">
    <location>
        <begin position="345"/>
        <end position="362"/>
    </location>
</feature>
<feature type="transmembrane region" description="Helical" evidence="6">
    <location>
        <begin position="146"/>
        <end position="165"/>
    </location>
</feature>
<evidence type="ECO:0000256" key="2">
    <source>
        <dbReference type="ARBA" id="ARBA00022692"/>
    </source>
</evidence>
<evidence type="ECO:0000256" key="3">
    <source>
        <dbReference type="ARBA" id="ARBA00022989"/>
    </source>
</evidence>
<organism evidence="7 8">
    <name type="scientific">Pristionchus entomophagus</name>
    <dbReference type="NCBI Taxonomy" id="358040"/>
    <lineage>
        <taxon>Eukaryota</taxon>
        <taxon>Metazoa</taxon>
        <taxon>Ecdysozoa</taxon>
        <taxon>Nematoda</taxon>
        <taxon>Chromadorea</taxon>
        <taxon>Rhabditida</taxon>
        <taxon>Rhabditina</taxon>
        <taxon>Diplogasteromorpha</taxon>
        <taxon>Diplogasteroidea</taxon>
        <taxon>Neodiplogasteridae</taxon>
        <taxon>Pristionchus</taxon>
    </lineage>
</organism>
<comment type="subcellular location">
    <subcellularLocation>
        <location evidence="1">Membrane</location>
        <topology evidence="1">Multi-pass membrane protein</topology>
    </subcellularLocation>
</comment>
<feature type="transmembrane region" description="Helical" evidence="6">
    <location>
        <begin position="234"/>
        <end position="253"/>
    </location>
</feature>
<feature type="transmembrane region" description="Helical" evidence="6">
    <location>
        <begin position="205"/>
        <end position="228"/>
    </location>
</feature>
<keyword evidence="3 6" id="KW-1133">Transmembrane helix</keyword>
<reference evidence="7" key="1">
    <citation type="submission" date="2023-10" db="EMBL/GenBank/DDBJ databases">
        <title>Genome assembly of Pristionchus species.</title>
        <authorList>
            <person name="Yoshida K."/>
            <person name="Sommer R.J."/>
        </authorList>
    </citation>
    <scope>NUCLEOTIDE SEQUENCE</scope>
    <source>
        <strain evidence="7">RS0144</strain>
    </source>
</reference>
<feature type="transmembrane region" description="Helical" evidence="6">
    <location>
        <begin position="171"/>
        <end position="193"/>
    </location>
</feature>
<feature type="transmembrane region" description="Helical" evidence="6">
    <location>
        <begin position="504"/>
        <end position="521"/>
    </location>
</feature>
<dbReference type="Proteomes" id="UP001432027">
    <property type="component" value="Unassembled WGS sequence"/>
</dbReference>
<evidence type="ECO:0000256" key="4">
    <source>
        <dbReference type="ARBA" id="ARBA00023136"/>
    </source>
</evidence>
<accession>A0AAV5TBM6</accession>
<evidence type="ECO:0008006" key="9">
    <source>
        <dbReference type="Google" id="ProtNLM"/>
    </source>
</evidence>
<dbReference type="PANTHER" id="PTHR24064">
    <property type="entry name" value="SOLUTE CARRIER FAMILY 22 MEMBER"/>
    <property type="match status" value="1"/>
</dbReference>
<feature type="non-terminal residue" evidence="7">
    <location>
        <position position="572"/>
    </location>
</feature>